<dbReference type="GeneID" id="66100329"/>
<organism evidence="1 2">
    <name type="scientific">Guyanagaster necrorhizus</name>
    <dbReference type="NCBI Taxonomy" id="856835"/>
    <lineage>
        <taxon>Eukaryota</taxon>
        <taxon>Fungi</taxon>
        <taxon>Dikarya</taxon>
        <taxon>Basidiomycota</taxon>
        <taxon>Agaricomycotina</taxon>
        <taxon>Agaricomycetes</taxon>
        <taxon>Agaricomycetidae</taxon>
        <taxon>Agaricales</taxon>
        <taxon>Marasmiineae</taxon>
        <taxon>Physalacriaceae</taxon>
        <taxon>Guyanagaster</taxon>
    </lineage>
</organism>
<dbReference type="EMBL" id="MU250581">
    <property type="protein sequence ID" value="KAG7439872.1"/>
    <property type="molecule type" value="Genomic_DNA"/>
</dbReference>
<dbReference type="Proteomes" id="UP000812287">
    <property type="component" value="Unassembled WGS sequence"/>
</dbReference>
<evidence type="ECO:0000313" key="2">
    <source>
        <dbReference type="Proteomes" id="UP000812287"/>
    </source>
</evidence>
<dbReference type="AlphaFoldDB" id="A0A9P7VFZ0"/>
<keyword evidence="2" id="KW-1185">Reference proteome</keyword>
<reference evidence="1" key="1">
    <citation type="submission" date="2020-11" db="EMBL/GenBank/DDBJ databases">
        <title>Adaptations for nitrogen fixation in a non-lichenized fungal sporocarp promotes dispersal by wood-feeding termites.</title>
        <authorList>
            <consortium name="DOE Joint Genome Institute"/>
            <person name="Koch R.A."/>
            <person name="Yoon G."/>
            <person name="Arayal U."/>
            <person name="Lail K."/>
            <person name="Amirebrahimi M."/>
            <person name="Labutti K."/>
            <person name="Lipzen A."/>
            <person name="Riley R."/>
            <person name="Barry K."/>
            <person name="Henrissat B."/>
            <person name="Grigoriev I.V."/>
            <person name="Herr J.R."/>
            <person name="Aime M.C."/>
        </authorList>
    </citation>
    <scope>NUCLEOTIDE SEQUENCE</scope>
    <source>
        <strain evidence="1">MCA 3950</strain>
    </source>
</reference>
<sequence length="238" mass="27166">MVMRVKMDVGFKPRRASLVQIARAPEVNRTKHRGDNRVSYSFVGVLAGRRFETAGGIASHQSVDVMQRNHGLKTFLRKSYFPRCHGRLKWTSCKVHPSGYIPTSQRGQKREPRREEESSKVLLSVRHCTVCEVYPFQGSQESEREGKSRRALSSMLRQSHMRSLLGEKDVFCLLYVGSRADLERFSLLSAFTAKSDEAPGHHKLVLQSFILSPSPTLHVWMTFSVSHCDFRDNRSVVD</sequence>
<dbReference type="RefSeq" id="XP_043033372.1">
    <property type="nucleotide sequence ID" value="XM_043178042.1"/>
</dbReference>
<evidence type="ECO:0000313" key="1">
    <source>
        <dbReference type="EMBL" id="KAG7439872.1"/>
    </source>
</evidence>
<gene>
    <name evidence="1" type="ORF">BT62DRAFT_1013315</name>
</gene>
<name>A0A9P7VFZ0_9AGAR</name>
<comment type="caution">
    <text evidence="1">The sequence shown here is derived from an EMBL/GenBank/DDBJ whole genome shotgun (WGS) entry which is preliminary data.</text>
</comment>
<protein>
    <submittedName>
        <fullName evidence="1">Uncharacterized protein</fullName>
    </submittedName>
</protein>
<accession>A0A9P7VFZ0</accession>
<proteinExistence type="predicted"/>